<dbReference type="RefSeq" id="WP_139986818.1">
    <property type="nucleotide sequence ID" value="NZ_VENP01000024.1"/>
</dbReference>
<dbReference type="EMBL" id="VENP01000024">
    <property type="protein sequence ID" value="TNU74126.1"/>
    <property type="molecule type" value="Genomic_DNA"/>
</dbReference>
<organism evidence="1 2">
    <name type="scientific">Miniimonas arenae</name>
    <dbReference type="NCBI Taxonomy" id="676201"/>
    <lineage>
        <taxon>Bacteria</taxon>
        <taxon>Bacillati</taxon>
        <taxon>Actinomycetota</taxon>
        <taxon>Actinomycetes</taxon>
        <taxon>Micrococcales</taxon>
        <taxon>Beutenbergiaceae</taxon>
        <taxon>Miniimonas</taxon>
    </lineage>
</organism>
<keyword evidence="2" id="KW-1185">Reference proteome</keyword>
<protein>
    <submittedName>
        <fullName evidence="1">Uncharacterized protein</fullName>
    </submittedName>
</protein>
<reference evidence="1 2" key="1">
    <citation type="submission" date="2019-06" db="EMBL/GenBank/DDBJ databases">
        <title>Draft genome sequence of Miniimonas arenae KCTC 19750T isolated from sea sand.</title>
        <authorList>
            <person name="Park S.-J."/>
        </authorList>
    </citation>
    <scope>NUCLEOTIDE SEQUENCE [LARGE SCALE GENOMIC DNA]</scope>
    <source>
        <strain evidence="1 2">KCTC 19750</strain>
    </source>
</reference>
<evidence type="ECO:0000313" key="1">
    <source>
        <dbReference type="EMBL" id="TNU74126.1"/>
    </source>
</evidence>
<dbReference type="AlphaFoldDB" id="A0A5C5BBP0"/>
<gene>
    <name evidence="1" type="ORF">FH969_07900</name>
</gene>
<evidence type="ECO:0000313" key="2">
    <source>
        <dbReference type="Proteomes" id="UP000313849"/>
    </source>
</evidence>
<dbReference type="Proteomes" id="UP000313849">
    <property type="component" value="Unassembled WGS sequence"/>
</dbReference>
<proteinExistence type="predicted"/>
<sequence>MTTIPTFRPIDRTGMTDEATAVLAVTETVRSLLAGELAGETTLTASRPVPIAFLDDGRRVFLVVDDGPGRPADQPRSWGVEVHTDGDLVGDAPGAQTAVRTTHRLTPQAAADAARYVLAATAA</sequence>
<dbReference type="OrthoDB" id="5149349at2"/>
<name>A0A5C5BBP0_9MICO</name>
<comment type="caution">
    <text evidence="1">The sequence shown here is derived from an EMBL/GenBank/DDBJ whole genome shotgun (WGS) entry which is preliminary data.</text>
</comment>
<accession>A0A5C5BBP0</accession>